<keyword evidence="5" id="KW-0547">Nucleotide-binding</keyword>
<evidence type="ECO:0000256" key="6">
    <source>
        <dbReference type="ARBA" id="ARBA00022777"/>
    </source>
</evidence>
<dbReference type="Pfam" id="PF00989">
    <property type="entry name" value="PAS"/>
    <property type="match status" value="1"/>
</dbReference>
<dbReference type="InterPro" id="IPR004358">
    <property type="entry name" value="Sig_transdc_His_kin-like_C"/>
</dbReference>
<dbReference type="EC" id="2.7.13.3" evidence="2"/>
<dbReference type="EMBL" id="WSEM01000016">
    <property type="protein sequence ID" value="MVQ37480.1"/>
    <property type="molecule type" value="Genomic_DNA"/>
</dbReference>
<dbReference type="SUPFAM" id="SSF47384">
    <property type="entry name" value="Homodimeric domain of signal transducing histidine kinase"/>
    <property type="match status" value="1"/>
</dbReference>
<dbReference type="InterPro" id="IPR036890">
    <property type="entry name" value="HATPase_C_sf"/>
</dbReference>
<organism evidence="12 13">
    <name type="scientific">Paenibacillus anseongense</name>
    <dbReference type="NCBI Taxonomy" id="2682845"/>
    <lineage>
        <taxon>Bacteria</taxon>
        <taxon>Bacillati</taxon>
        <taxon>Bacillota</taxon>
        <taxon>Bacilli</taxon>
        <taxon>Bacillales</taxon>
        <taxon>Paenibacillaceae</taxon>
        <taxon>Paenibacillus</taxon>
    </lineage>
</organism>
<dbReference type="Gene3D" id="3.30.450.20">
    <property type="entry name" value="PAS domain"/>
    <property type="match status" value="3"/>
</dbReference>
<feature type="domain" description="PAS" evidence="10">
    <location>
        <begin position="50"/>
        <end position="123"/>
    </location>
</feature>
<comment type="caution">
    <text evidence="12">The sequence shown here is derived from an EMBL/GenBank/DDBJ whole genome shotgun (WGS) entry which is preliminary data.</text>
</comment>
<evidence type="ECO:0000256" key="1">
    <source>
        <dbReference type="ARBA" id="ARBA00000085"/>
    </source>
</evidence>
<dbReference type="InterPro" id="IPR000014">
    <property type="entry name" value="PAS"/>
</dbReference>
<dbReference type="InterPro" id="IPR000700">
    <property type="entry name" value="PAS-assoc_C"/>
</dbReference>
<name>A0ABW9UGE6_9BACL</name>
<dbReference type="CDD" id="cd00082">
    <property type="entry name" value="HisKA"/>
    <property type="match status" value="1"/>
</dbReference>
<dbReference type="Gene3D" id="1.10.287.130">
    <property type="match status" value="1"/>
</dbReference>
<proteinExistence type="predicted"/>
<evidence type="ECO:0000259" key="9">
    <source>
        <dbReference type="PROSITE" id="PS50109"/>
    </source>
</evidence>
<keyword evidence="3" id="KW-0597">Phosphoprotein</keyword>
<dbReference type="Pfam" id="PF13426">
    <property type="entry name" value="PAS_9"/>
    <property type="match status" value="1"/>
</dbReference>
<dbReference type="InterPro" id="IPR003661">
    <property type="entry name" value="HisK_dim/P_dom"/>
</dbReference>
<gene>
    <name evidence="12" type="ORF">GON05_22920</name>
</gene>
<evidence type="ECO:0000256" key="3">
    <source>
        <dbReference type="ARBA" id="ARBA00022553"/>
    </source>
</evidence>
<evidence type="ECO:0000313" key="12">
    <source>
        <dbReference type="EMBL" id="MVQ37480.1"/>
    </source>
</evidence>
<dbReference type="PROSITE" id="PS50109">
    <property type="entry name" value="HIS_KIN"/>
    <property type="match status" value="1"/>
</dbReference>
<evidence type="ECO:0000256" key="2">
    <source>
        <dbReference type="ARBA" id="ARBA00012438"/>
    </source>
</evidence>
<dbReference type="PRINTS" id="PR00344">
    <property type="entry name" value="BCTRLSENSOR"/>
</dbReference>
<evidence type="ECO:0000259" key="11">
    <source>
        <dbReference type="PROSITE" id="PS50113"/>
    </source>
</evidence>
<keyword evidence="6" id="KW-0418">Kinase</keyword>
<dbReference type="SUPFAM" id="SSF55874">
    <property type="entry name" value="ATPase domain of HSP90 chaperone/DNA topoisomerase II/histidine kinase"/>
    <property type="match status" value="1"/>
</dbReference>
<reference evidence="12 13" key="1">
    <citation type="submission" date="2019-12" db="EMBL/GenBank/DDBJ databases">
        <authorList>
            <person name="Huq M.A."/>
        </authorList>
    </citation>
    <scope>NUCLEOTIDE SEQUENCE [LARGE SCALE GENOMIC DNA]</scope>
    <source>
        <strain evidence="12 13">MAH-34</strain>
    </source>
</reference>
<dbReference type="PROSITE" id="PS50112">
    <property type="entry name" value="PAS"/>
    <property type="match status" value="2"/>
</dbReference>
<evidence type="ECO:0000313" key="13">
    <source>
        <dbReference type="Proteomes" id="UP000467637"/>
    </source>
</evidence>
<dbReference type="InterPro" id="IPR013767">
    <property type="entry name" value="PAS_fold"/>
</dbReference>
<dbReference type="Pfam" id="PF00512">
    <property type="entry name" value="HisKA"/>
    <property type="match status" value="1"/>
</dbReference>
<dbReference type="InterPro" id="IPR003594">
    <property type="entry name" value="HATPase_dom"/>
</dbReference>
<evidence type="ECO:0000256" key="5">
    <source>
        <dbReference type="ARBA" id="ARBA00022741"/>
    </source>
</evidence>
<feature type="domain" description="PAC" evidence="11">
    <location>
        <begin position="126"/>
        <end position="178"/>
    </location>
</feature>
<evidence type="ECO:0000256" key="8">
    <source>
        <dbReference type="ARBA" id="ARBA00023012"/>
    </source>
</evidence>
<protein>
    <recommendedName>
        <fullName evidence="2">histidine kinase</fullName>
        <ecNumber evidence="2">2.7.13.3</ecNumber>
    </recommendedName>
</protein>
<accession>A0ABW9UGE6</accession>
<evidence type="ECO:0000256" key="4">
    <source>
        <dbReference type="ARBA" id="ARBA00022679"/>
    </source>
</evidence>
<dbReference type="PROSITE" id="PS50113">
    <property type="entry name" value="PAC"/>
    <property type="match status" value="1"/>
</dbReference>
<dbReference type="SUPFAM" id="SSF55785">
    <property type="entry name" value="PYP-like sensor domain (PAS domain)"/>
    <property type="match status" value="3"/>
</dbReference>
<dbReference type="Pfam" id="PF08448">
    <property type="entry name" value="PAS_4"/>
    <property type="match status" value="1"/>
</dbReference>
<dbReference type="SMART" id="SM00388">
    <property type="entry name" value="HisKA"/>
    <property type="match status" value="1"/>
</dbReference>
<evidence type="ECO:0000259" key="10">
    <source>
        <dbReference type="PROSITE" id="PS50112"/>
    </source>
</evidence>
<feature type="domain" description="PAS" evidence="10">
    <location>
        <begin position="179"/>
        <end position="249"/>
    </location>
</feature>
<sequence length="649" mass="74526">MNWKITFYPYMERKMPKNIELLLKTHAFIDRVRTNNMDNRVESKPIPTNWMQQINQLFDLCFHHTNASIAVIDLQNHILQVNRAYEEMYGWTNDEVFEKCLKTVPSYEVDRVRNIHSRVIYQDQAECYETHKLRKNGDSFFASMTISPLKDSEGRIFALVEVARDISSRKMEAVKLKESEERYRNLVEHSPEPIIVYTESVIVYANPAALKLVGAESEYQVRGKLAIAFIHPDERDELQDQVEDLMKAEKPTDIIEKKLVRLDNQLINVEIRAVPVEYLGKPSVQLLCRDITHKKVMESIVRERDEEYRRMIKLLPEPIVVHQEGIICYINDIGLKLLGAVMQSEVIGKSVTEFIHPDFHEIFKERVKSVEFADQYIPFIELNLLGLHGERIAIEASSVVLHKYLERPVIQTVLRDITERKTAEEMLLQSEKLSVVGQLAAGIAHEIRNPLTSLVGFLKLIKCAPTQKIVEYTDIMLVELNRINSIVNEFMLISKPQRSRFEDKNICEIIENVVSLLQPQALLHNVEIDFNRMNGGVHMVKSDEGQLKQVFINLLKNSVEAMPGGGMIHIAIQRLGNKKMLIKLKDNGIGIAEELIPRLGDPFFTTKEEGTGLGLMVCYRIIEAHHGSMRIQSKLGVGTVIDIELPFVL</sequence>
<dbReference type="InterPro" id="IPR005467">
    <property type="entry name" value="His_kinase_dom"/>
</dbReference>
<dbReference type="SMART" id="SM00387">
    <property type="entry name" value="HATPase_c"/>
    <property type="match status" value="1"/>
</dbReference>
<dbReference type="PANTHER" id="PTHR43065">
    <property type="entry name" value="SENSOR HISTIDINE KINASE"/>
    <property type="match status" value="1"/>
</dbReference>
<dbReference type="PANTHER" id="PTHR43065:SF34">
    <property type="entry name" value="SPORULATION KINASE A"/>
    <property type="match status" value="1"/>
</dbReference>
<dbReference type="Proteomes" id="UP000467637">
    <property type="component" value="Unassembled WGS sequence"/>
</dbReference>
<dbReference type="Pfam" id="PF02518">
    <property type="entry name" value="HATPase_c"/>
    <property type="match status" value="1"/>
</dbReference>
<dbReference type="NCBIfam" id="TIGR00229">
    <property type="entry name" value="sensory_box"/>
    <property type="match status" value="3"/>
</dbReference>
<dbReference type="InterPro" id="IPR013656">
    <property type="entry name" value="PAS_4"/>
</dbReference>
<comment type="catalytic activity">
    <reaction evidence="1">
        <text>ATP + protein L-histidine = ADP + protein N-phospho-L-histidine.</text>
        <dbReference type="EC" id="2.7.13.3"/>
    </reaction>
</comment>
<dbReference type="InterPro" id="IPR035965">
    <property type="entry name" value="PAS-like_dom_sf"/>
</dbReference>
<keyword evidence="7" id="KW-0067">ATP-binding</keyword>
<keyword evidence="13" id="KW-1185">Reference proteome</keyword>
<feature type="domain" description="Histidine kinase" evidence="9">
    <location>
        <begin position="442"/>
        <end position="649"/>
    </location>
</feature>
<keyword evidence="8" id="KW-0902">Two-component regulatory system</keyword>
<dbReference type="CDD" id="cd00130">
    <property type="entry name" value="PAS"/>
    <property type="match status" value="3"/>
</dbReference>
<dbReference type="InterPro" id="IPR036097">
    <property type="entry name" value="HisK_dim/P_sf"/>
</dbReference>
<keyword evidence="4" id="KW-0808">Transferase</keyword>
<dbReference type="Gene3D" id="3.30.565.10">
    <property type="entry name" value="Histidine kinase-like ATPase, C-terminal domain"/>
    <property type="match status" value="1"/>
</dbReference>
<dbReference type="SMART" id="SM00091">
    <property type="entry name" value="PAS"/>
    <property type="match status" value="3"/>
</dbReference>
<evidence type="ECO:0000256" key="7">
    <source>
        <dbReference type="ARBA" id="ARBA00022840"/>
    </source>
</evidence>